<sequence>MFSLIDILNISAAWLGAITGVVSLIYSLKVNRVKLSISKFHKKRMNEYSCYQYSFVLSNQSNSNVVIKNIQLFDKNGKEIFDNGFNPAIALPEKKSDPFGLISSTQTFFNVEWYSTPFEDEIELNPYSFEKLSYYLNEPPHTIKVKTNRQIHYLSKSKSFHPVFNKAK</sequence>
<reference evidence="3" key="1">
    <citation type="submission" date="2018-02" db="EMBL/GenBank/DDBJ databases">
        <authorList>
            <person name="Handem S."/>
        </authorList>
    </citation>
    <scope>NUCLEOTIDE SEQUENCE [LARGE SCALE GENOMIC DNA]</scope>
    <source>
        <strain evidence="3">Spain3473</strain>
    </source>
</reference>
<gene>
    <name evidence="2" type="ORF">C5O69_04440</name>
</gene>
<feature type="transmembrane region" description="Helical" evidence="1">
    <location>
        <begin position="12"/>
        <end position="30"/>
    </location>
</feature>
<dbReference type="EMBL" id="PTTJ01000070">
    <property type="protein sequence ID" value="RJP13371.1"/>
    <property type="molecule type" value="Genomic_DNA"/>
</dbReference>
<dbReference type="RefSeq" id="WP_119946802.1">
    <property type="nucleotide sequence ID" value="NZ_PTTJ01000070.1"/>
</dbReference>
<evidence type="ECO:0000256" key="1">
    <source>
        <dbReference type="SAM" id="Phobius"/>
    </source>
</evidence>
<name>A0A3A4NGA0_9STRE</name>
<protein>
    <submittedName>
        <fullName evidence="2">Uncharacterized protein</fullName>
    </submittedName>
</protein>
<dbReference type="AlphaFoldDB" id="A0A3A4NGA0"/>
<accession>A0A3A4NGA0</accession>
<organism evidence="2 3">
    <name type="scientific">Streptococcus pseudopneumoniae</name>
    <dbReference type="NCBI Taxonomy" id="257758"/>
    <lineage>
        <taxon>Bacteria</taxon>
        <taxon>Bacillati</taxon>
        <taxon>Bacillota</taxon>
        <taxon>Bacilli</taxon>
        <taxon>Lactobacillales</taxon>
        <taxon>Streptococcaceae</taxon>
        <taxon>Streptococcus</taxon>
    </lineage>
</organism>
<keyword evidence="1" id="KW-0812">Transmembrane</keyword>
<evidence type="ECO:0000313" key="3">
    <source>
        <dbReference type="Proteomes" id="UP000265600"/>
    </source>
</evidence>
<keyword evidence="1" id="KW-0472">Membrane</keyword>
<proteinExistence type="predicted"/>
<keyword evidence="1" id="KW-1133">Transmembrane helix</keyword>
<comment type="caution">
    <text evidence="2">The sequence shown here is derived from an EMBL/GenBank/DDBJ whole genome shotgun (WGS) entry which is preliminary data.</text>
</comment>
<evidence type="ECO:0000313" key="2">
    <source>
        <dbReference type="EMBL" id="RJP13371.1"/>
    </source>
</evidence>
<dbReference type="Proteomes" id="UP000265600">
    <property type="component" value="Unassembled WGS sequence"/>
</dbReference>